<keyword evidence="2" id="KW-0238">DNA-binding</keyword>
<organism evidence="5 6">
    <name type="scientific">Deinococcus ficus</name>
    <dbReference type="NCBI Taxonomy" id="317577"/>
    <lineage>
        <taxon>Bacteria</taxon>
        <taxon>Thermotogati</taxon>
        <taxon>Deinococcota</taxon>
        <taxon>Deinococci</taxon>
        <taxon>Deinococcales</taxon>
        <taxon>Deinococcaceae</taxon>
        <taxon>Deinococcus</taxon>
    </lineage>
</organism>
<dbReference type="PROSITE" id="PS50949">
    <property type="entry name" value="HTH_GNTR"/>
    <property type="match status" value="1"/>
</dbReference>
<keyword evidence="3" id="KW-0804">Transcription</keyword>
<dbReference type="Gene3D" id="1.10.10.10">
    <property type="entry name" value="Winged helix-like DNA-binding domain superfamily/Winged helix DNA-binding domain"/>
    <property type="match status" value="1"/>
</dbReference>
<dbReference type="STRING" id="317577.GCA_000419625_03022"/>
<dbReference type="SMART" id="SM00345">
    <property type="entry name" value="HTH_GNTR"/>
    <property type="match status" value="1"/>
</dbReference>
<dbReference type="SMART" id="SM00866">
    <property type="entry name" value="UTRA"/>
    <property type="match status" value="1"/>
</dbReference>
<dbReference type="PRINTS" id="PR00035">
    <property type="entry name" value="HTHGNTR"/>
</dbReference>
<evidence type="ECO:0000256" key="2">
    <source>
        <dbReference type="ARBA" id="ARBA00023125"/>
    </source>
</evidence>
<keyword evidence="1" id="KW-0805">Transcription regulation</keyword>
<dbReference type="GO" id="GO:0045892">
    <property type="term" value="P:negative regulation of DNA-templated transcription"/>
    <property type="evidence" value="ECO:0007669"/>
    <property type="project" value="TreeGrafter"/>
</dbReference>
<reference evidence="5 6" key="1">
    <citation type="submission" date="2017-05" db="EMBL/GenBank/DDBJ databases">
        <title>The complete genome sequence of Deinococcus ficus isolated from the rhizosphere of the Ficus religiosa L. in Taiwan.</title>
        <authorList>
            <person name="Wu K.-M."/>
            <person name="Liao T.-L."/>
            <person name="Liu Y.-M."/>
            <person name="Young C.-C."/>
            <person name="Tsai S.-F."/>
        </authorList>
    </citation>
    <scope>NUCLEOTIDE SEQUENCE [LARGE SCALE GENOMIC DNA]</scope>
    <source>
        <strain evidence="5 6">CC-FR2-10</strain>
        <plasmid evidence="6">pdfi1</plasmid>
    </source>
</reference>
<keyword evidence="6" id="KW-1185">Reference proteome</keyword>
<dbReference type="Gene3D" id="3.40.1410.10">
    <property type="entry name" value="Chorismate lyase-like"/>
    <property type="match status" value="1"/>
</dbReference>
<evidence type="ECO:0000313" key="6">
    <source>
        <dbReference type="Proteomes" id="UP000259030"/>
    </source>
</evidence>
<dbReference type="Pfam" id="PF00392">
    <property type="entry name" value="GntR"/>
    <property type="match status" value="1"/>
</dbReference>
<keyword evidence="5" id="KW-0614">Plasmid</keyword>
<dbReference type="InterPro" id="IPR028978">
    <property type="entry name" value="Chorismate_lyase_/UTRA_dom_sf"/>
</dbReference>
<dbReference type="RefSeq" id="WP_027463890.1">
    <property type="nucleotide sequence ID" value="NZ_CP021082.1"/>
</dbReference>
<protein>
    <submittedName>
        <fullName evidence="5">GntR family transcriptional regulator</fullName>
    </submittedName>
</protein>
<dbReference type="Pfam" id="PF07702">
    <property type="entry name" value="UTRA"/>
    <property type="match status" value="1"/>
</dbReference>
<evidence type="ECO:0000256" key="1">
    <source>
        <dbReference type="ARBA" id="ARBA00023015"/>
    </source>
</evidence>
<gene>
    <name evidence="5" type="ORF">DFI_15960</name>
</gene>
<evidence type="ECO:0000313" key="5">
    <source>
        <dbReference type="EMBL" id="ASN82660.1"/>
    </source>
</evidence>
<feature type="domain" description="HTH gntR-type" evidence="4">
    <location>
        <begin position="7"/>
        <end position="75"/>
    </location>
</feature>
<dbReference type="Proteomes" id="UP000259030">
    <property type="component" value="Plasmid pDFI1"/>
</dbReference>
<dbReference type="PANTHER" id="PTHR44846:SF1">
    <property type="entry name" value="MANNOSYL-D-GLYCERATE TRANSPORT_METABOLISM SYSTEM REPRESSOR MNGR-RELATED"/>
    <property type="match status" value="1"/>
</dbReference>
<name>A0A221T1B3_9DEIO</name>
<sequence>MTDEAIPRRYLQVQQRLQEMLDGGEYQPGDKVPSERDLAVTLGVSRMTVRRAVDALVELGLLERDSTAGTRVSTPRVRRLLNHAHLHSITQMVAATGGRAGGRLLEFQLGAAAGRVAEKLRLPVGSPVVVIRRLRLVDDLPFCLETSYLSARRVPGLAAQDLVDGSSLYQLLADRYGIAAAVGESVISVSSATGPEAQALGLQPQQAVLLYRSVVLDTAGEPFEYLKSVNHPGLVEFNIGEGRPVPHAGG</sequence>
<dbReference type="PANTHER" id="PTHR44846">
    <property type="entry name" value="MANNOSYL-D-GLYCERATE TRANSPORT/METABOLISM SYSTEM REPRESSOR MNGR-RELATED"/>
    <property type="match status" value="1"/>
</dbReference>
<geneLocation type="plasmid" evidence="6">
    <name>pdfi1</name>
</geneLocation>
<dbReference type="InterPro" id="IPR011663">
    <property type="entry name" value="UTRA"/>
</dbReference>
<dbReference type="EMBL" id="CP021082">
    <property type="protein sequence ID" value="ASN82660.1"/>
    <property type="molecule type" value="Genomic_DNA"/>
</dbReference>
<dbReference type="SUPFAM" id="SSF64288">
    <property type="entry name" value="Chorismate lyase-like"/>
    <property type="match status" value="1"/>
</dbReference>
<evidence type="ECO:0000256" key="3">
    <source>
        <dbReference type="ARBA" id="ARBA00023163"/>
    </source>
</evidence>
<proteinExistence type="predicted"/>
<dbReference type="KEGG" id="dfc:DFI_15960"/>
<dbReference type="GO" id="GO:0003700">
    <property type="term" value="F:DNA-binding transcription factor activity"/>
    <property type="evidence" value="ECO:0007669"/>
    <property type="project" value="InterPro"/>
</dbReference>
<evidence type="ECO:0000259" key="4">
    <source>
        <dbReference type="PROSITE" id="PS50949"/>
    </source>
</evidence>
<dbReference type="AlphaFoldDB" id="A0A221T1B3"/>
<accession>A0A221T1B3</accession>
<dbReference type="InterPro" id="IPR036390">
    <property type="entry name" value="WH_DNA-bd_sf"/>
</dbReference>
<dbReference type="SUPFAM" id="SSF46785">
    <property type="entry name" value="Winged helix' DNA-binding domain"/>
    <property type="match status" value="1"/>
</dbReference>
<dbReference type="CDD" id="cd07377">
    <property type="entry name" value="WHTH_GntR"/>
    <property type="match status" value="1"/>
</dbReference>
<dbReference type="InterPro" id="IPR050679">
    <property type="entry name" value="Bact_HTH_transcr_reg"/>
</dbReference>
<dbReference type="InterPro" id="IPR036388">
    <property type="entry name" value="WH-like_DNA-bd_sf"/>
</dbReference>
<dbReference type="GO" id="GO:0003677">
    <property type="term" value="F:DNA binding"/>
    <property type="evidence" value="ECO:0007669"/>
    <property type="project" value="UniProtKB-KW"/>
</dbReference>
<dbReference type="InterPro" id="IPR000524">
    <property type="entry name" value="Tscrpt_reg_HTH_GntR"/>
</dbReference>